<evidence type="ECO:0000313" key="2">
    <source>
        <dbReference type="Proteomes" id="UP000279841"/>
    </source>
</evidence>
<dbReference type="AlphaFoldDB" id="A0A3P4AWQ5"/>
<sequence length="107" mass="11975">MTAGTHLAGAVFNANLLRGFGGRDGFTALYPTPCSHRSPPGGGCRPRRHRPFRTQEKRLRYTAAEGAGFEIPLRKLLRLARSPEAIRLTEERLEEWRSGRVSCRDAL</sequence>
<geneLocation type="plasmid" evidence="1 2">
    <name>4</name>
</geneLocation>
<keyword evidence="1" id="KW-0614">Plasmid</keyword>
<name>A0A3P4AWQ5_THETH</name>
<organism evidence="1 2">
    <name type="scientific">Thermus thermophilus</name>
    <dbReference type="NCBI Taxonomy" id="274"/>
    <lineage>
        <taxon>Bacteria</taxon>
        <taxon>Thermotogati</taxon>
        <taxon>Deinococcota</taxon>
        <taxon>Deinococci</taxon>
        <taxon>Thermales</taxon>
        <taxon>Thermaceae</taxon>
        <taxon>Thermus</taxon>
    </lineage>
</organism>
<gene>
    <name evidence="1" type="ORF">TTHNP4_00323</name>
</gene>
<accession>A0A3P4AWQ5</accession>
<proteinExistence type="predicted"/>
<dbReference type="Proteomes" id="UP000279841">
    <property type="component" value="Plasmid 4"/>
</dbReference>
<protein>
    <submittedName>
        <fullName evidence="1">Uncharacterized protein</fullName>
    </submittedName>
</protein>
<evidence type="ECO:0000313" key="1">
    <source>
        <dbReference type="EMBL" id="VCU54914.1"/>
    </source>
</evidence>
<reference evidence="1 2" key="1">
    <citation type="submission" date="2018-10" db="EMBL/GenBank/DDBJ databases">
        <authorList>
            <person name="Peiro R."/>
            <person name="Begona"/>
            <person name="Cbmso G."/>
            <person name="Lopez M."/>
            <person name="Gonzalez S."/>
            <person name="Sacristan E."/>
            <person name="Castillo E."/>
        </authorList>
    </citation>
    <scope>NUCLEOTIDE SEQUENCE [LARGE SCALE GENOMIC DNA]</scope>
    <source>
        <strain evidence="1">TTHNAR1</strain>
        <plasmid evidence="2">4</plasmid>
    </source>
</reference>
<dbReference type="EMBL" id="LR027520">
    <property type="protein sequence ID" value="VCU54914.1"/>
    <property type="molecule type" value="Genomic_DNA"/>
</dbReference>